<dbReference type="Pfam" id="PF07589">
    <property type="entry name" value="PEP-CTERM"/>
    <property type="match status" value="1"/>
</dbReference>
<gene>
    <name evidence="3" type="ORF">TAO_1552</name>
</gene>
<organism evidence="3 4">
    <name type="scientific">Candidatus Nitrosoglobus terrae</name>
    <dbReference type="NCBI Taxonomy" id="1630141"/>
    <lineage>
        <taxon>Bacteria</taxon>
        <taxon>Pseudomonadati</taxon>
        <taxon>Pseudomonadota</taxon>
        <taxon>Gammaproteobacteria</taxon>
        <taxon>Chromatiales</taxon>
        <taxon>Chromatiaceae</taxon>
        <taxon>Candidatus Nitrosoglobus</taxon>
    </lineage>
</organism>
<feature type="domain" description="Ice-binding protein C-terminal" evidence="2">
    <location>
        <begin position="224"/>
        <end position="249"/>
    </location>
</feature>
<evidence type="ECO:0000256" key="1">
    <source>
        <dbReference type="SAM" id="SignalP"/>
    </source>
</evidence>
<keyword evidence="1" id="KW-0732">Signal</keyword>
<accession>A0A1Q2SP74</accession>
<sequence>MSMNNKNSFRVVMMAIAASLSVMTAQAATQPSIISNGSEVQISPQNVGGQFNIDWAGETKSSDILSITSNWKVESFSGPSNGEEDLELEGSIDNTTKTTSSLTQAAIMSFGFATDPSVTKESISGGTVFNNVSAGNGPNQTVPGGFKDIDVCIYADGCSGGKIQTGLQAGESDSFTLNLQGDFGDSVTLSTFPVKFQTNEGSFEFGGTPSLPGSSTPPVVPVTPVPEPNMLLLFSTGLLSLGLISYRRRL</sequence>
<feature type="chain" id="PRO_5012253313" evidence="1">
    <location>
        <begin position="28"/>
        <end position="250"/>
    </location>
</feature>
<dbReference type="NCBIfam" id="NF033947">
    <property type="entry name" value="PEP-cistern"/>
    <property type="match status" value="1"/>
</dbReference>
<dbReference type="InterPro" id="IPR013424">
    <property type="entry name" value="Ice-binding_C"/>
</dbReference>
<evidence type="ECO:0000313" key="3">
    <source>
        <dbReference type="EMBL" id="BAW80922.1"/>
    </source>
</evidence>
<evidence type="ECO:0000313" key="4">
    <source>
        <dbReference type="Proteomes" id="UP000243679"/>
    </source>
</evidence>
<keyword evidence="4" id="KW-1185">Reference proteome</keyword>
<proteinExistence type="predicted"/>
<protein>
    <submittedName>
        <fullName evidence="3">Hypothetical conserved protein</fullName>
    </submittedName>
</protein>
<dbReference type="NCBIfam" id="TIGR02595">
    <property type="entry name" value="PEP_CTERM"/>
    <property type="match status" value="1"/>
</dbReference>
<evidence type="ECO:0000259" key="2">
    <source>
        <dbReference type="Pfam" id="PF07589"/>
    </source>
</evidence>
<dbReference type="EMBL" id="AP014836">
    <property type="protein sequence ID" value="BAW80922.1"/>
    <property type="molecule type" value="Genomic_DNA"/>
</dbReference>
<dbReference type="KEGG" id="ntt:TAO_1552"/>
<feature type="signal peptide" evidence="1">
    <location>
        <begin position="1"/>
        <end position="27"/>
    </location>
</feature>
<name>A0A1Q2SP74_9GAMM</name>
<dbReference type="Proteomes" id="UP000243679">
    <property type="component" value="Chromosome"/>
</dbReference>
<dbReference type="AlphaFoldDB" id="A0A1Q2SP74"/>
<reference evidence="3 4" key="1">
    <citation type="journal article" date="2017" name="ISME J.">
        <title>An acid-tolerant ammonia-oxidizing ?-proteobacterium from soil.</title>
        <authorList>
            <person name="Hayatsu M."/>
            <person name="Tago K."/>
            <person name="Uchiyama I."/>
            <person name="Toyoda A."/>
            <person name="Wang Y."/>
            <person name="Shimomura Y."/>
            <person name="Okubo T."/>
            <person name="Kurisu F."/>
            <person name="Hirono Y."/>
            <person name="Nonaka K."/>
            <person name="Akiyama H."/>
            <person name="Itoh T."/>
            <person name="Takami H."/>
        </authorList>
    </citation>
    <scope>NUCLEOTIDE SEQUENCE [LARGE SCALE GENOMIC DNA]</scope>
    <source>
        <strain evidence="3 4">TAO100</strain>
    </source>
</reference>